<name>A0ABQ7NML6_BRACM</name>
<dbReference type="PANTHER" id="PTHR33411">
    <property type="entry name" value="OS08G0392500 PROTEIN"/>
    <property type="match status" value="1"/>
</dbReference>
<reference evidence="2 3" key="1">
    <citation type="submission" date="2021-03" db="EMBL/GenBank/DDBJ databases">
        <authorList>
            <person name="King G.J."/>
            <person name="Bancroft I."/>
            <person name="Baten A."/>
            <person name="Bloomfield J."/>
            <person name="Borpatragohain P."/>
            <person name="He Z."/>
            <person name="Irish N."/>
            <person name="Irwin J."/>
            <person name="Liu K."/>
            <person name="Mauleon R.P."/>
            <person name="Moore J."/>
            <person name="Morris R."/>
            <person name="Ostergaard L."/>
            <person name="Wang B."/>
            <person name="Wells R."/>
        </authorList>
    </citation>
    <scope>NUCLEOTIDE SEQUENCE [LARGE SCALE GENOMIC DNA]</scope>
    <source>
        <strain evidence="2">R-o-18</strain>
        <tissue evidence="2">Leaf</tissue>
    </source>
</reference>
<comment type="caution">
    <text evidence="2">The sequence shown here is derived from an EMBL/GenBank/DDBJ whole genome shotgun (WGS) entry which is preliminary data.</text>
</comment>
<dbReference type="Pfam" id="PF03004">
    <property type="entry name" value="Transposase_24"/>
    <property type="match status" value="1"/>
</dbReference>
<dbReference type="EMBL" id="JADBGQ010000002">
    <property type="protein sequence ID" value="KAG5412115.1"/>
    <property type="molecule type" value="Genomic_DNA"/>
</dbReference>
<accession>A0ABQ7NML6</accession>
<feature type="region of interest" description="Disordered" evidence="1">
    <location>
        <begin position="337"/>
        <end position="363"/>
    </location>
</feature>
<feature type="region of interest" description="Disordered" evidence="1">
    <location>
        <begin position="138"/>
        <end position="204"/>
    </location>
</feature>
<dbReference type="InterPro" id="IPR004252">
    <property type="entry name" value="Probable_transposase_24"/>
</dbReference>
<evidence type="ECO:0000313" key="2">
    <source>
        <dbReference type="EMBL" id="KAG5412115.1"/>
    </source>
</evidence>
<evidence type="ECO:0000313" key="3">
    <source>
        <dbReference type="Proteomes" id="UP000823674"/>
    </source>
</evidence>
<organism evidence="2 3">
    <name type="scientific">Brassica rapa subsp. trilocularis</name>
    <dbReference type="NCBI Taxonomy" id="1813537"/>
    <lineage>
        <taxon>Eukaryota</taxon>
        <taxon>Viridiplantae</taxon>
        <taxon>Streptophyta</taxon>
        <taxon>Embryophyta</taxon>
        <taxon>Tracheophyta</taxon>
        <taxon>Spermatophyta</taxon>
        <taxon>Magnoliopsida</taxon>
        <taxon>eudicotyledons</taxon>
        <taxon>Gunneridae</taxon>
        <taxon>Pentapetalae</taxon>
        <taxon>rosids</taxon>
        <taxon>malvids</taxon>
        <taxon>Brassicales</taxon>
        <taxon>Brassicaceae</taxon>
        <taxon>Brassiceae</taxon>
        <taxon>Brassica</taxon>
    </lineage>
</organism>
<protein>
    <submittedName>
        <fullName evidence="2">Uncharacterized protein</fullName>
    </submittedName>
</protein>
<dbReference type="Proteomes" id="UP000823674">
    <property type="component" value="Chromosome A02"/>
</dbReference>
<evidence type="ECO:0000256" key="1">
    <source>
        <dbReference type="SAM" id="MobiDB-lite"/>
    </source>
</evidence>
<gene>
    <name evidence="2" type="primary">A02g512420.1_BraROA</name>
    <name evidence="2" type="ORF">IGI04_008434</name>
</gene>
<proteinExistence type="predicted"/>
<keyword evidence="3" id="KW-1185">Reference proteome</keyword>
<sequence length="561" mass="63210">MLTSPSCKHLCCSIAMCLNLMKVCFIPYPRVRRTNVADWWACTKVLPRGVNETSEVALTALQDDTRNDVVAPSEMIRIESYVVEDDSGYDVLPVAPPNDEYVSEDEQKKKNFTLLTLLRLSDDTRSHCLELSLIRTSMAQSGPSDNRRRQRPPELNLPDMQQRRIPTSVASAGFVMPPTSGSSGHSMPPGAVGSSTRDRPPVNNYNHLTEQALLRSAAREHQPHLHPKKVNGALWFGVDPSVHKFIRTTWQAYYWGPWPSWKFVPEERRTSWWHTFIQNYYWEEKHHDEVYNRWKIHTQHTVCQKISRKKRDNEKPKYISEEDWSILLANWATQKAKDKSTKAAKSRTSAPPGKKMSKHSAGPNNFAKLEYDMMVEGGLDEPPSFIDLVRKTHTRKDGSFIDERAEALVLAVEEAVDSMILDEDSPNGASPTASTATTAPSRRFLLDQEFLKLAKTSKGSVYGIGSVQFRDYEPPQSVPASLKRSLDMDLRVSGIETNAEHVQTAVELLKTDVTTLKGDFLAFKTEFQQEMAATRSSLNVILQALGAVSPQVNQPDNASTP</sequence>
<dbReference type="PANTHER" id="PTHR33411:SF34">
    <property type="entry name" value="PROTEIN, PUTATIVE-RELATED"/>
    <property type="match status" value="1"/>
</dbReference>